<dbReference type="InterPro" id="IPR008514">
    <property type="entry name" value="T6SS_Hcp"/>
</dbReference>
<gene>
    <name evidence="2" type="ORF">C5O19_08205</name>
</gene>
<keyword evidence="3" id="KW-1185">Reference proteome</keyword>
<proteinExistence type="predicted"/>
<reference evidence="3" key="1">
    <citation type="submission" date="2018-02" db="EMBL/GenBank/DDBJ databases">
        <title>Genome sequencing of Solimonas sp. HR-BB.</title>
        <authorList>
            <person name="Lee Y."/>
            <person name="Jeon C.O."/>
        </authorList>
    </citation>
    <scope>NUCLEOTIDE SEQUENCE [LARGE SCALE GENOMIC DNA]</scope>
    <source>
        <strain evidence="3">HR-U</strain>
    </source>
</reference>
<dbReference type="SUPFAM" id="SSF141452">
    <property type="entry name" value="Hcp1-like"/>
    <property type="match status" value="1"/>
</dbReference>
<evidence type="ECO:0000256" key="1">
    <source>
        <dbReference type="SAM" id="SignalP"/>
    </source>
</evidence>
<organism evidence="2 3">
    <name type="scientific">Siphonobacter curvatus</name>
    <dbReference type="NCBI Taxonomy" id="2094562"/>
    <lineage>
        <taxon>Bacteria</taxon>
        <taxon>Pseudomonadati</taxon>
        <taxon>Bacteroidota</taxon>
        <taxon>Cytophagia</taxon>
        <taxon>Cytophagales</taxon>
        <taxon>Cytophagaceae</taxon>
        <taxon>Siphonobacter</taxon>
    </lineage>
</organism>
<dbReference type="Proteomes" id="UP000239590">
    <property type="component" value="Unassembled WGS sequence"/>
</dbReference>
<dbReference type="OrthoDB" id="6869716at2"/>
<protein>
    <recommendedName>
        <fullName evidence="4">Type VI secretion system tube protein Hcp</fullName>
    </recommendedName>
</protein>
<accession>A0A2S7IPL5</accession>
<feature type="signal peptide" evidence="1">
    <location>
        <begin position="1"/>
        <end position="22"/>
    </location>
</feature>
<feature type="chain" id="PRO_5015473352" description="Type VI secretion system tube protein Hcp" evidence="1">
    <location>
        <begin position="23"/>
        <end position="180"/>
    </location>
</feature>
<dbReference type="Pfam" id="PF05638">
    <property type="entry name" value="T6SS_HCP"/>
    <property type="match status" value="1"/>
</dbReference>
<dbReference type="InterPro" id="IPR036624">
    <property type="entry name" value="Hcp1-lik_sf"/>
</dbReference>
<evidence type="ECO:0000313" key="3">
    <source>
        <dbReference type="Proteomes" id="UP000239590"/>
    </source>
</evidence>
<dbReference type="RefSeq" id="WP_104711234.1">
    <property type="nucleotide sequence ID" value="NZ_PTRA01000001.1"/>
</dbReference>
<comment type="caution">
    <text evidence="2">The sequence shown here is derived from an EMBL/GenBank/DDBJ whole genome shotgun (WGS) entry which is preliminary data.</text>
</comment>
<evidence type="ECO:0008006" key="4">
    <source>
        <dbReference type="Google" id="ProtNLM"/>
    </source>
</evidence>
<evidence type="ECO:0000313" key="2">
    <source>
        <dbReference type="EMBL" id="PQA59609.1"/>
    </source>
</evidence>
<sequence>MRKIYLSLLLSLFALVTTRTNAQGIYMSINDITTNGSEAPNHRNEVRIYSIQYGISSEASFIKGGGPTVSKPNFSALTLTKSYDISSIDFISKMTSGKSIPRVDLNFYDPKDRTTYRIRLEDVFVTSYETSSSGECEGGCPGLQESVSFVFKQYIIFETDSKGGGLQQKFGFDVSQNKQL</sequence>
<name>A0A2S7IPL5_9BACT</name>
<dbReference type="AlphaFoldDB" id="A0A2S7IPL5"/>
<dbReference type="Gene3D" id="2.30.110.20">
    <property type="entry name" value="Hcp1-like"/>
    <property type="match status" value="1"/>
</dbReference>
<dbReference type="EMBL" id="PTRA01000001">
    <property type="protein sequence ID" value="PQA59609.1"/>
    <property type="molecule type" value="Genomic_DNA"/>
</dbReference>
<keyword evidence="1" id="KW-0732">Signal</keyword>